<gene>
    <name evidence="2" type="ORF">JOL79_14585</name>
</gene>
<evidence type="ECO:0000313" key="2">
    <source>
        <dbReference type="EMBL" id="MBP2705040.1"/>
    </source>
</evidence>
<accession>A0A941AIC1</accession>
<name>A0A941AIC1_9ACTN</name>
<dbReference type="AlphaFoldDB" id="A0A941AIC1"/>
<keyword evidence="1" id="KW-1133">Transmembrane helix</keyword>
<evidence type="ECO:0000313" key="3">
    <source>
        <dbReference type="Proteomes" id="UP000674234"/>
    </source>
</evidence>
<feature type="transmembrane region" description="Helical" evidence="1">
    <location>
        <begin position="81"/>
        <end position="102"/>
    </location>
</feature>
<feature type="transmembrane region" description="Helical" evidence="1">
    <location>
        <begin position="12"/>
        <end position="31"/>
    </location>
</feature>
<dbReference type="Proteomes" id="UP000674234">
    <property type="component" value="Unassembled WGS sequence"/>
</dbReference>
<dbReference type="RefSeq" id="WP_210156310.1">
    <property type="nucleotide sequence ID" value="NZ_JAFCNB010000006.1"/>
</dbReference>
<proteinExistence type="predicted"/>
<dbReference type="EMBL" id="JAFCNB010000006">
    <property type="protein sequence ID" value="MBP2705040.1"/>
    <property type="molecule type" value="Genomic_DNA"/>
</dbReference>
<evidence type="ECO:0000256" key="1">
    <source>
        <dbReference type="SAM" id="Phobius"/>
    </source>
</evidence>
<comment type="caution">
    <text evidence="2">The sequence shown here is derived from an EMBL/GenBank/DDBJ whole genome shotgun (WGS) entry which is preliminary data.</text>
</comment>
<protein>
    <submittedName>
        <fullName evidence="2">Uncharacterized protein</fullName>
    </submittedName>
</protein>
<keyword evidence="3" id="KW-1185">Reference proteome</keyword>
<keyword evidence="1" id="KW-0472">Membrane</keyword>
<sequence length="133" mass="13758">MMSGVRSNRGGLALFWITAIWLVGTLILARLTLAQLLSGSDWNDPPKNPTLALALVVATAAIAFGMPLIGFFVALATRKHIAAGLFAAVVVALMVAAARAGLLPIDQIFSSQTSNEPEVCTAPPTAMEGVPGC</sequence>
<feature type="transmembrane region" description="Helical" evidence="1">
    <location>
        <begin position="51"/>
        <end position="74"/>
    </location>
</feature>
<keyword evidence="1" id="KW-0812">Transmembrane</keyword>
<organism evidence="2 3">
    <name type="scientific">Microbispora oryzae</name>
    <dbReference type="NCBI Taxonomy" id="2806554"/>
    <lineage>
        <taxon>Bacteria</taxon>
        <taxon>Bacillati</taxon>
        <taxon>Actinomycetota</taxon>
        <taxon>Actinomycetes</taxon>
        <taxon>Streptosporangiales</taxon>
        <taxon>Streptosporangiaceae</taxon>
        <taxon>Microbispora</taxon>
    </lineage>
</organism>
<reference evidence="2" key="1">
    <citation type="submission" date="2021-02" db="EMBL/GenBank/DDBJ databases">
        <title>Draft genome sequence of Microbispora sp. RL4-1S isolated from rice leaves in Thailand.</title>
        <authorList>
            <person name="Muangham S."/>
            <person name="Duangmal K."/>
        </authorList>
    </citation>
    <scope>NUCLEOTIDE SEQUENCE</scope>
    <source>
        <strain evidence="2">RL4-1S</strain>
    </source>
</reference>